<dbReference type="InterPro" id="IPR027266">
    <property type="entry name" value="TrmE/GcvT-like"/>
</dbReference>
<dbReference type="PANTHER" id="PTHR22602">
    <property type="entry name" value="TRANSFERASE CAF17, MITOCHONDRIAL-RELATED"/>
    <property type="match status" value="1"/>
</dbReference>
<dbReference type="Pfam" id="PF25455">
    <property type="entry name" value="Beta-barrel_CAF17_C"/>
    <property type="match status" value="1"/>
</dbReference>
<dbReference type="GeneID" id="30145162"/>
<dbReference type="AlphaFoldDB" id="A0A1E3QWY7"/>
<evidence type="ECO:0000256" key="1">
    <source>
        <dbReference type="ARBA" id="ARBA00004305"/>
    </source>
</evidence>
<dbReference type="RefSeq" id="XP_018987523.1">
    <property type="nucleotide sequence ID" value="XM_019127309.1"/>
</dbReference>
<dbReference type="Gene3D" id="2.40.30.160">
    <property type="match status" value="1"/>
</dbReference>
<evidence type="ECO:0000259" key="5">
    <source>
        <dbReference type="Pfam" id="PF25455"/>
    </source>
</evidence>
<keyword evidence="2" id="KW-0809">Transit peptide</keyword>
<keyword evidence="7" id="KW-1185">Reference proteome</keyword>
<reference evidence="7" key="1">
    <citation type="submission" date="2016-05" db="EMBL/GenBank/DDBJ databases">
        <title>Comparative genomics of biotechnologically important yeasts.</title>
        <authorList>
            <consortium name="DOE Joint Genome Institute"/>
            <person name="Riley R."/>
            <person name="Haridas S."/>
            <person name="Wolfe K.H."/>
            <person name="Lopes M.R."/>
            <person name="Hittinger C.T."/>
            <person name="Goker M."/>
            <person name="Salamov A."/>
            <person name="Wisecaver J."/>
            <person name="Long T.M."/>
            <person name="Aerts A.L."/>
            <person name="Barry K."/>
            <person name="Choi C."/>
            <person name="Clum A."/>
            <person name="Coughlan A.Y."/>
            <person name="Deshpande S."/>
            <person name="Douglass A.P."/>
            <person name="Hanson S.J."/>
            <person name="Klenk H.-P."/>
            <person name="Labutti K."/>
            <person name="Lapidus A."/>
            <person name="Lindquist E."/>
            <person name="Lipzen A."/>
            <person name="Meier-Kolthoff J.P."/>
            <person name="Ohm R.A."/>
            <person name="Otillar R.P."/>
            <person name="Pangilinan J."/>
            <person name="Peng Y."/>
            <person name="Rokas A."/>
            <person name="Rosa C.A."/>
            <person name="Scheuner C."/>
            <person name="Sibirny A.A."/>
            <person name="Slot J.C."/>
            <person name="Stielow J.B."/>
            <person name="Sun H."/>
            <person name="Kurtzman C.P."/>
            <person name="Blackwell M."/>
            <person name="Grigoriev I.V."/>
            <person name="Jeffries T.W."/>
        </authorList>
    </citation>
    <scope>NUCLEOTIDE SEQUENCE [LARGE SCALE GENOMIC DNA]</scope>
    <source>
        <strain evidence="7">NRRL Y-12698</strain>
    </source>
</reference>
<dbReference type="InterPro" id="IPR045179">
    <property type="entry name" value="YgfZ/GcvT"/>
</dbReference>
<proteinExistence type="inferred from homology"/>
<dbReference type="InterPro" id="IPR017703">
    <property type="entry name" value="YgfZ/GCV_T_CS"/>
</dbReference>
<dbReference type="NCBIfam" id="TIGR03317">
    <property type="entry name" value="ygfZ_signature"/>
    <property type="match status" value="1"/>
</dbReference>
<dbReference type="EMBL" id="KV454426">
    <property type="protein sequence ID" value="ODQ82195.1"/>
    <property type="molecule type" value="Genomic_DNA"/>
</dbReference>
<name>A0A1E3QWY7_9ASCO</name>
<evidence type="ECO:0000256" key="3">
    <source>
        <dbReference type="ARBA" id="ARBA00023128"/>
    </source>
</evidence>
<comment type="similarity">
    <text evidence="4">Belongs to the GcvT family. CAF17/IBA57 subfamily.</text>
</comment>
<feature type="domain" description="CAF17 C-terminal" evidence="5">
    <location>
        <begin position="398"/>
        <end position="455"/>
    </location>
</feature>
<gene>
    <name evidence="6" type="ORF">BABINDRAFT_158842</name>
</gene>
<protein>
    <recommendedName>
        <fullName evidence="5">CAF17 C-terminal domain-containing protein</fullName>
    </recommendedName>
</protein>
<organism evidence="6 7">
    <name type="scientific">Babjeviella inositovora NRRL Y-12698</name>
    <dbReference type="NCBI Taxonomy" id="984486"/>
    <lineage>
        <taxon>Eukaryota</taxon>
        <taxon>Fungi</taxon>
        <taxon>Dikarya</taxon>
        <taxon>Ascomycota</taxon>
        <taxon>Saccharomycotina</taxon>
        <taxon>Pichiomycetes</taxon>
        <taxon>Serinales incertae sedis</taxon>
        <taxon>Babjeviella</taxon>
    </lineage>
</organism>
<dbReference type="STRING" id="984486.A0A1E3QWY7"/>
<dbReference type="SUPFAM" id="SSF103025">
    <property type="entry name" value="Folate-binding domain"/>
    <property type="match status" value="1"/>
</dbReference>
<dbReference type="OrthoDB" id="191995at2759"/>
<dbReference type="Gene3D" id="3.30.1360.120">
    <property type="entry name" value="Probable tRNA modification gtpase trme, domain 1"/>
    <property type="match status" value="1"/>
</dbReference>
<dbReference type="Proteomes" id="UP000094336">
    <property type="component" value="Unassembled WGS sequence"/>
</dbReference>
<keyword evidence="3" id="KW-0496">Mitochondrion</keyword>
<accession>A0A1E3QWY7</accession>
<evidence type="ECO:0000256" key="4">
    <source>
        <dbReference type="ARBA" id="ARBA00093447"/>
    </source>
</evidence>
<evidence type="ECO:0000313" key="6">
    <source>
        <dbReference type="EMBL" id="ODQ82195.1"/>
    </source>
</evidence>
<evidence type="ECO:0000313" key="7">
    <source>
        <dbReference type="Proteomes" id="UP000094336"/>
    </source>
</evidence>
<sequence>MLLSITRSIATVRTVSLSALGARFNSAPASGVSRLSKSLIQVAGTDATKFLNGLITSRLMPTLTKKNEHTVTEPATGDDADIHAIDVSRNWGIMHEDIFSGAATDSERLSVLRDGIFSMILNSKGRVFGDVFLYPTPFTVSEAQSEDLAAYLLEVDTANARKMMMMLKMHKLKSQVIITSQPRLSSYYYYNDSPEFSQFVENFKTVLFSLTKSPGQALENATVFMQSEILFQSDAPVVGFAIDGRVPGFGVKFLVDDAGDADAVIAASRLLTIEESPHIVDEAVLRTRRFANGVIESADVLNTGDPALAGVNFLPFDLNLDYTMGMSLDKGCYVGQELTIRTYTAGVIRKRCVPGSIMITGEAPSSLIGCELSPIYDSPITVELDLVSSPFASPFGVSNPTKRRRRSGGKIVAVDGARCFALMSLDQIAKTKVYRCDLENGAEVRVEFEVPAWWPVE</sequence>
<dbReference type="InterPro" id="IPR057460">
    <property type="entry name" value="CAF17_C"/>
</dbReference>
<dbReference type="GO" id="GO:0016226">
    <property type="term" value="P:iron-sulfur cluster assembly"/>
    <property type="evidence" value="ECO:0007669"/>
    <property type="project" value="TreeGrafter"/>
</dbReference>
<comment type="subcellular location">
    <subcellularLocation>
        <location evidence="1">Mitochondrion matrix</location>
    </subcellularLocation>
</comment>
<dbReference type="PANTHER" id="PTHR22602:SF0">
    <property type="entry name" value="TRANSFERASE CAF17, MITOCHONDRIAL-RELATED"/>
    <property type="match status" value="1"/>
</dbReference>
<dbReference type="GO" id="GO:0005759">
    <property type="term" value="C:mitochondrial matrix"/>
    <property type="evidence" value="ECO:0007669"/>
    <property type="project" value="UniProtKB-SubCell"/>
</dbReference>
<evidence type="ECO:0000256" key="2">
    <source>
        <dbReference type="ARBA" id="ARBA00022946"/>
    </source>
</evidence>